<protein>
    <submittedName>
        <fullName evidence="1">Uncharacterized protein</fullName>
    </submittedName>
</protein>
<keyword evidence="2" id="KW-1185">Reference proteome</keyword>
<sequence length="79" mass="8928">MLAERPVDNETEYSIGNSISIILQTTKREIAGALYKKLTQDSRTKIISALKENDFSKAYAVVKDPFGVVFQIFTTNHDF</sequence>
<dbReference type="InterPro" id="IPR029068">
    <property type="entry name" value="Glyas_Bleomycin-R_OHBP_Dase"/>
</dbReference>
<dbReference type="AlphaFoldDB" id="A0A4Z0GK12"/>
<dbReference type="SUPFAM" id="SSF54593">
    <property type="entry name" value="Glyoxalase/Bleomycin resistance protein/Dihydroxybiphenyl dioxygenase"/>
    <property type="match status" value="1"/>
</dbReference>
<dbReference type="RefSeq" id="WP_135349807.1">
    <property type="nucleotide sequence ID" value="NZ_SRJD01000027.1"/>
</dbReference>
<gene>
    <name evidence="1" type="ORF">E4665_16005</name>
</gene>
<comment type="caution">
    <text evidence="1">The sequence shown here is derived from an EMBL/GenBank/DDBJ whole genome shotgun (WGS) entry which is preliminary data.</text>
</comment>
<organism evidence="1 2">
    <name type="scientific">Sporolactobacillus shoreae</name>
    <dbReference type="NCBI Taxonomy" id="1465501"/>
    <lineage>
        <taxon>Bacteria</taxon>
        <taxon>Bacillati</taxon>
        <taxon>Bacillota</taxon>
        <taxon>Bacilli</taxon>
        <taxon>Bacillales</taxon>
        <taxon>Sporolactobacillaceae</taxon>
        <taxon>Sporolactobacillus</taxon>
    </lineage>
</organism>
<dbReference type="Proteomes" id="UP000298347">
    <property type="component" value="Unassembled WGS sequence"/>
</dbReference>
<reference evidence="1 2" key="1">
    <citation type="journal article" date="2015" name="Int. J. Syst. Evol. Microbiol.">
        <title>Sporolactobacillus shoreae sp. nov. and Sporolactobacillus spathodeae sp. nov., two spore-forming lactic acid bacteria isolated from tree barks in Thailand.</title>
        <authorList>
            <person name="Thamacharoensuk T."/>
            <person name="Kitahara M."/>
            <person name="Ohkuma M."/>
            <person name="Thongchul N."/>
            <person name="Tanasupawat S."/>
        </authorList>
    </citation>
    <scope>NUCLEOTIDE SEQUENCE [LARGE SCALE GENOMIC DNA]</scope>
    <source>
        <strain evidence="1 2">BK92</strain>
    </source>
</reference>
<accession>A0A4Z0GK12</accession>
<evidence type="ECO:0000313" key="2">
    <source>
        <dbReference type="Proteomes" id="UP000298347"/>
    </source>
</evidence>
<name>A0A4Z0GK12_9BACL</name>
<dbReference type="EMBL" id="SRJD01000027">
    <property type="protein sequence ID" value="TGA96279.1"/>
    <property type="molecule type" value="Genomic_DNA"/>
</dbReference>
<dbReference type="Gene3D" id="3.10.180.10">
    <property type="entry name" value="2,3-Dihydroxybiphenyl 1,2-Dioxygenase, domain 1"/>
    <property type="match status" value="1"/>
</dbReference>
<evidence type="ECO:0000313" key="1">
    <source>
        <dbReference type="EMBL" id="TGA96279.1"/>
    </source>
</evidence>
<proteinExistence type="predicted"/>
<dbReference type="OrthoDB" id="9795306at2"/>